<organism evidence="1 2">
    <name type="scientific">Glycomyces buryatensis</name>
    <dbReference type="NCBI Taxonomy" id="2570927"/>
    <lineage>
        <taxon>Bacteria</taxon>
        <taxon>Bacillati</taxon>
        <taxon>Actinomycetota</taxon>
        <taxon>Actinomycetes</taxon>
        <taxon>Glycomycetales</taxon>
        <taxon>Glycomycetaceae</taxon>
        <taxon>Glycomyces</taxon>
    </lineage>
</organism>
<reference evidence="1 2" key="2">
    <citation type="submission" date="2019-05" db="EMBL/GenBank/DDBJ databases">
        <title>Glycomyces buryatensis sp. nov.</title>
        <authorList>
            <person name="Nikitina E."/>
        </authorList>
    </citation>
    <scope>NUCLEOTIDE SEQUENCE [LARGE SCALE GENOMIC DNA]</scope>
    <source>
        <strain evidence="1 2">18</strain>
    </source>
</reference>
<protein>
    <submittedName>
        <fullName evidence="1">Uncharacterized protein</fullName>
    </submittedName>
</protein>
<proteinExistence type="predicted"/>
<reference evidence="2" key="1">
    <citation type="submission" date="2019-04" db="EMBL/GenBank/DDBJ databases">
        <title>Nocardioides xinjiangensis sp. nov.</title>
        <authorList>
            <person name="Liu S."/>
        </authorList>
    </citation>
    <scope>NUCLEOTIDE SEQUENCE [LARGE SCALE GENOMIC DNA]</scope>
    <source>
        <strain evidence="2">18</strain>
    </source>
</reference>
<evidence type="ECO:0000313" key="2">
    <source>
        <dbReference type="Proteomes" id="UP000308760"/>
    </source>
</evidence>
<name>A0A4S8QGX5_9ACTN</name>
<keyword evidence="2" id="KW-1185">Reference proteome</keyword>
<gene>
    <name evidence="1" type="ORF">FAB82_15370</name>
</gene>
<sequence length="96" mass="10213">MNDESKLHEGPGMRHLLGVLAQGAPAPAAAKRFDQTTSDGLLRLTLDPDGTCTVDIDHMGAESEDGMAHVEAAIKTLYNQATSKPTTPKAPEEESR</sequence>
<dbReference type="AlphaFoldDB" id="A0A4S8QGX5"/>
<dbReference type="RefSeq" id="WP_136535413.1">
    <property type="nucleotide sequence ID" value="NZ_STGY01000056.1"/>
</dbReference>
<dbReference type="EMBL" id="STGY01000056">
    <property type="protein sequence ID" value="THV40639.1"/>
    <property type="molecule type" value="Genomic_DNA"/>
</dbReference>
<accession>A0A4S8QGX5</accession>
<evidence type="ECO:0000313" key="1">
    <source>
        <dbReference type="EMBL" id="THV40639.1"/>
    </source>
</evidence>
<dbReference type="Proteomes" id="UP000308760">
    <property type="component" value="Unassembled WGS sequence"/>
</dbReference>
<comment type="caution">
    <text evidence="1">The sequence shown here is derived from an EMBL/GenBank/DDBJ whole genome shotgun (WGS) entry which is preliminary data.</text>
</comment>